<accession>A0A1H2RD58</accession>
<dbReference type="Proteomes" id="UP000199118">
    <property type="component" value="Unassembled WGS sequence"/>
</dbReference>
<dbReference type="STRING" id="356660.SAMN05444336_101320"/>
<dbReference type="RefSeq" id="WP_092679382.1">
    <property type="nucleotide sequence ID" value="NZ_FNMZ01000001.1"/>
</dbReference>
<name>A0A1H2RD58_9RHOB</name>
<evidence type="ECO:0000313" key="3">
    <source>
        <dbReference type="EMBL" id="SDW17406.1"/>
    </source>
</evidence>
<keyword evidence="2" id="KW-0560">Oxidoreductase</keyword>
<dbReference type="InterPro" id="IPR036291">
    <property type="entry name" value="NAD(P)-bd_dom_sf"/>
</dbReference>
<dbReference type="Pfam" id="PF13561">
    <property type="entry name" value="adh_short_C2"/>
    <property type="match status" value="1"/>
</dbReference>
<protein>
    <submittedName>
        <fullName evidence="3">NAD(P)-dependent dehydrogenase, short-chain alcohol dehydrogenase family</fullName>
    </submittedName>
</protein>
<proteinExistence type="inferred from homology"/>
<dbReference type="PANTHER" id="PTHR43639">
    <property type="entry name" value="OXIDOREDUCTASE, SHORT-CHAIN DEHYDROGENASE/REDUCTASE FAMILY (AFU_ORTHOLOGUE AFUA_5G02870)"/>
    <property type="match status" value="1"/>
</dbReference>
<reference evidence="3 4" key="1">
    <citation type="submission" date="2016-10" db="EMBL/GenBank/DDBJ databases">
        <authorList>
            <person name="de Groot N.N."/>
        </authorList>
    </citation>
    <scope>NUCLEOTIDE SEQUENCE [LARGE SCALE GENOMIC DNA]</scope>
    <source>
        <strain evidence="3 4">DSM 17890</strain>
    </source>
</reference>
<gene>
    <name evidence="3" type="ORF">SAMN05444336_101320</name>
</gene>
<dbReference type="InterPro" id="IPR020904">
    <property type="entry name" value="Sc_DH/Rdtase_CS"/>
</dbReference>
<dbReference type="SUPFAM" id="SSF51735">
    <property type="entry name" value="NAD(P)-binding Rossmann-fold domains"/>
    <property type="match status" value="1"/>
</dbReference>
<dbReference type="FunFam" id="3.40.50.720:FF:000084">
    <property type="entry name" value="Short-chain dehydrogenase reductase"/>
    <property type="match status" value="1"/>
</dbReference>
<dbReference type="OrthoDB" id="20590at2"/>
<dbReference type="GO" id="GO:0016491">
    <property type="term" value="F:oxidoreductase activity"/>
    <property type="evidence" value="ECO:0007669"/>
    <property type="project" value="UniProtKB-KW"/>
</dbReference>
<dbReference type="PRINTS" id="PR00081">
    <property type="entry name" value="GDHRDH"/>
</dbReference>
<dbReference type="PANTHER" id="PTHR43639:SF1">
    <property type="entry name" value="SHORT-CHAIN DEHYDROGENASE_REDUCTASE FAMILY PROTEIN"/>
    <property type="match status" value="1"/>
</dbReference>
<evidence type="ECO:0000256" key="1">
    <source>
        <dbReference type="ARBA" id="ARBA00006484"/>
    </source>
</evidence>
<keyword evidence="4" id="KW-1185">Reference proteome</keyword>
<evidence type="ECO:0000256" key="2">
    <source>
        <dbReference type="ARBA" id="ARBA00023002"/>
    </source>
</evidence>
<evidence type="ECO:0000313" key="4">
    <source>
        <dbReference type="Proteomes" id="UP000199118"/>
    </source>
</evidence>
<dbReference type="EMBL" id="FNMZ01000001">
    <property type="protein sequence ID" value="SDW17406.1"/>
    <property type="molecule type" value="Genomic_DNA"/>
</dbReference>
<dbReference type="PROSITE" id="PS00061">
    <property type="entry name" value="ADH_SHORT"/>
    <property type="match status" value="1"/>
</dbReference>
<organism evidence="3 4">
    <name type="scientific">Albimonas donghaensis</name>
    <dbReference type="NCBI Taxonomy" id="356660"/>
    <lineage>
        <taxon>Bacteria</taxon>
        <taxon>Pseudomonadati</taxon>
        <taxon>Pseudomonadota</taxon>
        <taxon>Alphaproteobacteria</taxon>
        <taxon>Rhodobacterales</taxon>
        <taxon>Paracoccaceae</taxon>
        <taxon>Albimonas</taxon>
    </lineage>
</organism>
<comment type="similarity">
    <text evidence="1">Belongs to the short-chain dehydrogenases/reductases (SDR) family.</text>
</comment>
<dbReference type="Gene3D" id="3.40.50.720">
    <property type="entry name" value="NAD(P)-binding Rossmann-like Domain"/>
    <property type="match status" value="1"/>
</dbReference>
<dbReference type="InterPro" id="IPR002347">
    <property type="entry name" value="SDR_fam"/>
</dbReference>
<dbReference type="AlphaFoldDB" id="A0A1H2RD58"/>
<dbReference type="PRINTS" id="PR00080">
    <property type="entry name" value="SDRFAMILY"/>
</dbReference>
<sequence length="249" mass="24962">MTRHILITGGSRGIGAATAVACASRGWNVTVNYAADAAAAAATVAVLEAAGVRAQAIRGDMARADEIAALWDAAEAGIGPVDGLVNNAGIVAPAMPLAEMDPARIAALIDLNVTGALLVAREGARRMPAARGGQGGAMVNISSAAARLGSANTFVDYAASKGAIDTLTIGLAQELAPLGVRVNAVRPGIIATEIHKVSHGDEDRLGASAPMIPLRRVGEPSEIAEAVCWLLSDAASYATGAILDVAGGR</sequence>